<accession>A0AAD7F7Q3</accession>
<dbReference type="InterPro" id="IPR010721">
    <property type="entry name" value="UstE-like"/>
</dbReference>
<dbReference type="PANTHER" id="PTHR32251:SF15">
    <property type="entry name" value="3-OXO-5-ALPHA-STEROID 4-DEHYDROGENASE (DUF1295)"/>
    <property type="match status" value="1"/>
</dbReference>
<dbReference type="PANTHER" id="PTHR32251">
    <property type="entry name" value="3-OXO-5-ALPHA-STEROID 4-DEHYDROGENASE"/>
    <property type="match status" value="1"/>
</dbReference>
<reference evidence="1" key="1">
    <citation type="submission" date="2023-03" db="EMBL/GenBank/DDBJ databases">
        <title>Massive genome expansion in bonnet fungi (Mycena s.s.) driven by repeated elements and novel gene families across ecological guilds.</title>
        <authorList>
            <consortium name="Lawrence Berkeley National Laboratory"/>
            <person name="Harder C.B."/>
            <person name="Miyauchi S."/>
            <person name="Viragh M."/>
            <person name="Kuo A."/>
            <person name="Thoen E."/>
            <person name="Andreopoulos B."/>
            <person name="Lu D."/>
            <person name="Skrede I."/>
            <person name="Drula E."/>
            <person name="Henrissat B."/>
            <person name="Morin E."/>
            <person name="Kohler A."/>
            <person name="Barry K."/>
            <person name="LaButti K."/>
            <person name="Morin E."/>
            <person name="Salamov A."/>
            <person name="Lipzen A."/>
            <person name="Mereny Z."/>
            <person name="Hegedus B."/>
            <person name="Baldrian P."/>
            <person name="Stursova M."/>
            <person name="Weitz H."/>
            <person name="Taylor A."/>
            <person name="Grigoriev I.V."/>
            <person name="Nagy L.G."/>
            <person name="Martin F."/>
            <person name="Kauserud H."/>
        </authorList>
    </citation>
    <scope>NUCLEOTIDE SEQUENCE</scope>
    <source>
        <strain evidence="1">9284</strain>
    </source>
</reference>
<sequence length="266" mass="28646">MSLNSKPRASGLLADLRDKPPTSSAGTAVFALGRIADAPLQYLMFSEGWAVKALTSVGLRASNILVRAGPGVGGLGPIPTLLVGMYSVASLRHAYYALCTKTYNYPPSTSLSVVTFSSATNTVTTLLAVHALTSSPYPILGSFTDCIGWKQWVGVGLFSVGIVMELVAEEGRKAFKKNPKNVGKVYDQGLWSLVRHPNYLGFNLWRAGIALATGSLAATAILSALQLSVFYTTSIPELSDWMARKYGSQWTEYTQRVQYALIPGLW</sequence>
<dbReference type="Proteomes" id="UP001221142">
    <property type="component" value="Unassembled WGS sequence"/>
</dbReference>
<dbReference type="Gene3D" id="1.20.120.1630">
    <property type="match status" value="1"/>
</dbReference>
<proteinExistence type="predicted"/>
<name>A0AAD7F7Q3_9AGAR</name>
<evidence type="ECO:0000313" key="2">
    <source>
        <dbReference type="Proteomes" id="UP001221142"/>
    </source>
</evidence>
<dbReference type="AlphaFoldDB" id="A0AAD7F7Q3"/>
<protein>
    <recommendedName>
        <fullName evidence="3">Steroid 5-alpha reductase C-terminal domain-containing protein</fullName>
    </recommendedName>
</protein>
<keyword evidence="2" id="KW-1185">Reference proteome</keyword>
<dbReference type="GO" id="GO:0016020">
    <property type="term" value="C:membrane"/>
    <property type="evidence" value="ECO:0007669"/>
    <property type="project" value="TreeGrafter"/>
</dbReference>
<dbReference type="PROSITE" id="PS50244">
    <property type="entry name" value="S5A_REDUCTASE"/>
    <property type="match status" value="1"/>
</dbReference>
<dbReference type="Pfam" id="PF06966">
    <property type="entry name" value="DUF1295"/>
    <property type="match status" value="1"/>
</dbReference>
<evidence type="ECO:0008006" key="3">
    <source>
        <dbReference type="Google" id="ProtNLM"/>
    </source>
</evidence>
<comment type="caution">
    <text evidence="1">The sequence shown here is derived from an EMBL/GenBank/DDBJ whole genome shotgun (WGS) entry which is preliminary data.</text>
</comment>
<organism evidence="1 2">
    <name type="scientific">Roridomyces roridus</name>
    <dbReference type="NCBI Taxonomy" id="1738132"/>
    <lineage>
        <taxon>Eukaryota</taxon>
        <taxon>Fungi</taxon>
        <taxon>Dikarya</taxon>
        <taxon>Basidiomycota</taxon>
        <taxon>Agaricomycotina</taxon>
        <taxon>Agaricomycetes</taxon>
        <taxon>Agaricomycetidae</taxon>
        <taxon>Agaricales</taxon>
        <taxon>Marasmiineae</taxon>
        <taxon>Mycenaceae</taxon>
        <taxon>Roridomyces</taxon>
    </lineage>
</organism>
<evidence type="ECO:0000313" key="1">
    <source>
        <dbReference type="EMBL" id="KAJ7607390.1"/>
    </source>
</evidence>
<dbReference type="EMBL" id="JARKIF010000050">
    <property type="protein sequence ID" value="KAJ7607390.1"/>
    <property type="molecule type" value="Genomic_DNA"/>
</dbReference>
<gene>
    <name evidence="1" type="ORF">FB45DRAFT_948196</name>
</gene>